<proteinExistence type="predicted"/>
<dbReference type="AlphaFoldDB" id="A0AB39QHX2"/>
<feature type="domain" description="Cupin type-2" evidence="1">
    <location>
        <begin position="47"/>
        <end position="116"/>
    </location>
</feature>
<evidence type="ECO:0000313" key="2">
    <source>
        <dbReference type="EMBL" id="XDQ40928.1"/>
    </source>
</evidence>
<organism evidence="2">
    <name type="scientific">Streptomyces sp. R39</name>
    <dbReference type="NCBI Taxonomy" id="3238631"/>
    <lineage>
        <taxon>Bacteria</taxon>
        <taxon>Bacillati</taxon>
        <taxon>Actinomycetota</taxon>
        <taxon>Actinomycetes</taxon>
        <taxon>Kitasatosporales</taxon>
        <taxon>Streptomycetaceae</taxon>
        <taxon>Streptomyces</taxon>
    </lineage>
</organism>
<dbReference type="InterPro" id="IPR011051">
    <property type="entry name" value="RmlC_Cupin_sf"/>
</dbReference>
<dbReference type="EMBL" id="CP163441">
    <property type="protein sequence ID" value="XDQ40928.1"/>
    <property type="molecule type" value="Genomic_DNA"/>
</dbReference>
<dbReference type="InterPro" id="IPR013096">
    <property type="entry name" value="Cupin_2"/>
</dbReference>
<dbReference type="Pfam" id="PF07883">
    <property type="entry name" value="Cupin_2"/>
    <property type="match status" value="1"/>
</dbReference>
<gene>
    <name evidence="2" type="ORF">AB5J52_00855</name>
</gene>
<sequence>MTRTARKELMHVAEIATSPRRRAPAPGGPTAALLTTAETSDQVAVLHVELPAGAAMPEHDHGASQIVLIPLAGSVELHHNGQARTLTAGTAAAHIARGERVSLTNPGDQPASLMVVASPPEFADRLASWPPA</sequence>
<dbReference type="InterPro" id="IPR014710">
    <property type="entry name" value="RmlC-like_jellyroll"/>
</dbReference>
<evidence type="ECO:0000259" key="1">
    <source>
        <dbReference type="Pfam" id="PF07883"/>
    </source>
</evidence>
<protein>
    <submittedName>
        <fullName evidence="2">Cupin domain-containing protein</fullName>
    </submittedName>
</protein>
<name>A0AB39QHX2_9ACTN</name>
<reference evidence="2" key="1">
    <citation type="submission" date="2024-07" db="EMBL/GenBank/DDBJ databases">
        <authorList>
            <person name="Yu S.T."/>
        </authorList>
    </citation>
    <scope>NUCLEOTIDE SEQUENCE</scope>
    <source>
        <strain evidence="2">R39</strain>
    </source>
</reference>
<dbReference type="CDD" id="cd02208">
    <property type="entry name" value="cupin_RmlC-like"/>
    <property type="match status" value="1"/>
</dbReference>
<dbReference type="Gene3D" id="2.60.120.10">
    <property type="entry name" value="Jelly Rolls"/>
    <property type="match status" value="1"/>
</dbReference>
<dbReference type="RefSeq" id="WP_369220683.1">
    <property type="nucleotide sequence ID" value="NZ_CP163441.1"/>
</dbReference>
<accession>A0AB39QHX2</accession>
<dbReference type="SUPFAM" id="SSF51182">
    <property type="entry name" value="RmlC-like cupins"/>
    <property type="match status" value="1"/>
</dbReference>